<sequence length="440" mass="47841">MSAVVEQPRHFCMLGAKQSVVAIERAVPIVHAGPGCSSKLWSGLSFCNGFQGAGYAGGSAVPSTNTGEREVVFGGEGRLREVIEGALKVMDGDLFVVLTGCTSDIVGDDTAQVVREFRERGVPIVHAETGGFKGTSFAGHEALLDAIIRQFLGPARETIPNLVNVFASVPYLDPFWSGNLEGLRELLAGIGLEANILFGPGSGGIEAWRKIPVARFNLVVSPWVGVKAAQLLEERYGTPWLHYPVLPVGGTETSRFLATVGEFAGIDRARTEAFIRREEERFYYYLERAADFILEFRYDLPGRFVTVCDSLYALGVSRFLVNDLGLLPGEQFVTDQTPPEHRDALRGAFAALSPSVAAPVTFTPDGGAVQRHLREARHHRPPLIIGSTWDKDIAAELKGYQVSLSLPVTDRLVLDRSYVGYRGGLRLAEDIYGAILGSYQ</sequence>
<proteinExistence type="predicted"/>
<reference evidence="2 3" key="1">
    <citation type="journal article" date="2015" name="Genome Announc.">
        <title>Complete Genome of Geobacter pickeringii G13T, a Metal-Reducing Isolate from Sedimentary Kaolin Deposits.</title>
        <authorList>
            <person name="Badalamenti J.P."/>
            <person name="Bond D.R."/>
        </authorList>
    </citation>
    <scope>NUCLEOTIDE SEQUENCE [LARGE SCALE GENOMIC DNA]</scope>
    <source>
        <strain evidence="2 3">G13</strain>
    </source>
</reference>
<organism evidence="2 3">
    <name type="scientific">Geobacter pickeringii</name>
    <dbReference type="NCBI Taxonomy" id="345632"/>
    <lineage>
        <taxon>Bacteria</taxon>
        <taxon>Pseudomonadati</taxon>
        <taxon>Thermodesulfobacteriota</taxon>
        <taxon>Desulfuromonadia</taxon>
        <taxon>Geobacterales</taxon>
        <taxon>Geobacteraceae</taxon>
        <taxon>Geobacter</taxon>
    </lineage>
</organism>
<dbReference type="RefSeq" id="WP_039739792.1">
    <property type="nucleotide sequence ID" value="NZ_CP009788.1"/>
</dbReference>
<evidence type="ECO:0000313" key="3">
    <source>
        <dbReference type="Proteomes" id="UP000057609"/>
    </source>
</evidence>
<dbReference type="InterPro" id="IPR050152">
    <property type="entry name" value="ChlB/BchB/BchZ"/>
</dbReference>
<gene>
    <name evidence="2" type="ORF">GPICK_01205</name>
</gene>
<accession>A0A0B5BC89</accession>
<evidence type="ECO:0000313" key="2">
    <source>
        <dbReference type="EMBL" id="AJE02175.1"/>
    </source>
</evidence>
<dbReference type="AlphaFoldDB" id="A0A0B5BC89"/>
<name>A0A0B5BC89_9BACT</name>
<dbReference type="GO" id="GO:0016491">
    <property type="term" value="F:oxidoreductase activity"/>
    <property type="evidence" value="ECO:0007669"/>
    <property type="project" value="InterPro"/>
</dbReference>
<dbReference type="EMBL" id="CP009788">
    <property type="protein sequence ID" value="AJE02175.1"/>
    <property type="molecule type" value="Genomic_DNA"/>
</dbReference>
<dbReference type="KEGG" id="gpi:GPICK_01205"/>
<protein>
    <submittedName>
        <fullName evidence="2">Hydrogenase</fullName>
    </submittedName>
</protein>
<dbReference type="PANTHER" id="PTHR33712:SF7">
    <property type="entry name" value="LIGHT-INDEPENDENT PROTOCHLOROPHYLLIDE REDUCTASE SUBUNIT B"/>
    <property type="match status" value="1"/>
</dbReference>
<dbReference type="Proteomes" id="UP000057609">
    <property type="component" value="Chromosome"/>
</dbReference>
<evidence type="ECO:0000259" key="1">
    <source>
        <dbReference type="Pfam" id="PF00148"/>
    </source>
</evidence>
<dbReference type="STRING" id="345632.GPICK_01205"/>
<dbReference type="InterPro" id="IPR000510">
    <property type="entry name" value="Nase/OxRdtase_comp1"/>
</dbReference>
<dbReference type="HOGENOM" id="CLU_025876_4_0_7"/>
<feature type="domain" description="Nitrogenase/oxidoreductase component 1" evidence="1">
    <location>
        <begin position="13"/>
        <end position="435"/>
    </location>
</feature>
<dbReference type="SUPFAM" id="SSF53807">
    <property type="entry name" value="Helical backbone' metal receptor"/>
    <property type="match status" value="1"/>
</dbReference>
<dbReference type="PANTHER" id="PTHR33712">
    <property type="entry name" value="LIGHT-INDEPENDENT PROTOCHLOROPHYLLIDE REDUCTASE SUBUNIT B"/>
    <property type="match status" value="1"/>
</dbReference>
<dbReference type="Gene3D" id="3.40.50.1980">
    <property type="entry name" value="Nitrogenase molybdenum iron protein domain"/>
    <property type="match status" value="3"/>
</dbReference>
<dbReference type="OrthoDB" id="9802175at2"/>
<dbReference type="Pfam" id="PF00148">
    <property type="entry name" value="Oxidored_nitro"/>
    <property type="match status" value="1"/>
</dbReference>
<keyword evidence="3" id="KW-1185">Reference proteome</keyword>